<dbReference type="RefSeq" id="WP_050739891.1">
    <property type="nucleotide sequence ID" value="NZ_LGYO01000019.1"/>
</dbReference>
<dbReference type="GO" id="GO:0003700">
    <property type="term" value="F:DNA-binding transcription factor activity"/>
    <property type="evidence" value="ECO:0007669"/>
    <property type="project" value="InterPro"/>
</dbReference>
<dbReference type="PROSITE" id="PS50937">
    <property type="entry name" value="HTH_MERR_2"/>
    <property type="match status" value="1"/>
</dbReference>
<dbReference type="PANTHER" id="PTHR30204:SF90">
    <property type="entry name" value="HTH-TYPE TRANSCRIPTIONAL ACTIVATOR MTA"/>
    <property type="match status" value="1"/>
</dbReference>
<dbReference type="STRING" id="52689.AKG39_08165"/>
<organism evidence="6 7">
    <name type="scientific">Acetobacterium bakii</name>
    <dbReference type="NCBI Taxonomy" id="52689"/>
    <lineage>
        <taxon>Bacteria</taxon>
        <taxon>Bacillati</taxon>
        <taxon>Bacillota</taxon>
        <taxon>Clostridia</taxon>
        <taxon>Eubacteriales</taxon>
        <taxon>Eubacteriaceae</taxon>
        <taxon>Acetobacterium</taxon>
    </lineage>
</organism>
<dbReference type="PATRIC" id="fig|52689.4.peg.763"/>
<dbReference type="Proteomes" id="UP000036873">
    <property type="component" value="Unassembled WGS sequence"/>
</dbReference>
<dbReference type="SUPFAM" id="SSF89082">
    <property type="entry name" value="Antibiotic binding domain of TipA-like multidrug resistance regulators"/>
    <property type="match status" value="1"/>
</dbReference>
<dbReference type="Pfam" id="PF13411">
    <property type="entry name" value="MerR_1"/>
    <property type="match status" value="1"/>
</dbReference>
<evidence type="ECO:0000313" key="7">
    <source>
        <dbReference type="Proteomes" id="UP000036873"/>
    </source>
</evidence>
<evidence type="ECO:0000256" key="2">
    <source>
        <dbReference type="ARBA" id="ARBA00023125"/>
    </source>
</evidence>
<comment type="caution">
    <text evidence="6">The sequence shown here is derived from an EMBL/GenBank/DDBJ whole genome shotgun (WGS) entry which is preliminary data.</text>
</comment>
<protein>
    <submittedName>
        <fullName evidence="6">MerR family transcriptional regulator</fullName>
    </submittedName>
</protein>
<keyword evidence="3" id="KW-0010">Activator</keyword>
<dbReference type="InterPro" id="IPR000551">
    <property type="entry name" value="MerR-type_HTH_dom"/>
</dbReference>
<dbReference type="Gene3D" id="1.10.490.50">
    <property type="entry name" value="Antibiotic binding domain of TipA-like multidrug resistance regulators"/>
    <property type="match status" value="1"/>
</dbReference>
<dbReference type="GO" id="GO:0003677">
    <property type="term" value="F:DNA binding"/>
    <property type="evidence" value="ECO:0007669"/>
    <property type="project" value="UniProtKB-KW"/>
</dbReference>
<dbReference type="OrthoDB" id="9814833at2"/>
<reference evidence="7" key="1">
    <citation type="submission" date="2015-07" db="EMBL/GenBank/DDBJ databases">
        <title>Draft genome sequence of Acetobacterium bakii DSM 8293, a potential psychrophilic chemical producer through syngas fermentation.</title>
        <authorList>
            <person name="Song Y."/>
            <person name="Hwang S."/>
            <person name="Cho B.-K."/>
        </authorList>
    </citation>
    <scope>NUCLEOTIDE SEQUENCE [LARGE SCALE GENOMIC DNA]</scope>
    <source>
        <strain evidence="7">DSM 8239</strain>
    </source>
</reference>
<dbReference type="Pfam" id="PF07739">
    <property type="entry name" value="TipAS"/>
    <property type="match status" value="1"/>
</dbReference>
<accession>A0A0L6U0T2</accession>
<feature type="domain" description="HTH merR-type" evidence="5">
    <location>
        <begin position="1"/>
        <end position="71"/>
    </location>
</feature>
<evidence type="ECO:0000256" key="1">
    <source>
        <dbReference type="ARBA" id="ARBA00023015"/>
    </source>
</evidence>
<dbReference type="InterPro" id="IPR012925">
    <property type="entry name" value="TipAS_dom"/>
</dbReference>
<dbReference type="PRINTS" id="PR00040">
    <property type="entry name" value="HTHMERR"/>
</dbReference>
<dbReference type="AlphaFoldDB" id="A0A0L6U0T2"/>
<dbReference type="PANTHER" id="PTHR30204">
    <property type="entry name" value="REDOX-CYCLING DRUG-SENSING TRANSCRIPTIONAL ACTIVATOR SOXR"/>
    <property type="match status" value="1"/>
</dbReference>
<dbReference type="InterPro" id="IPR047057">
    <property type="entry name" value="MerR_fam"/>
</dbReference>
<name>A0A0L6U0T2_9FIRM</name>
<gene>
    <name evidence="6" type="ORF">AKG39_08165</name>
</gene>
<keyword evidence="1" id="KW-0805">Transcription regulation</keyword>
<evidence type="ECO:0000256" key="4">
    <source>
        <dbReference type="ARBA" id="ARBA00023163"/>
    </source>
</evidence>
<evidence type="ECO:0000313" key="6">
    <source>
        <dbReference type="EMBL" id="KNZ42131.1"/>
    </source>
</evidence>
<dbReference type="SUPFAM" id="SSF46955">
    <property type="entry name" value="Putative DNA-binding domain"/>
    <property type="match status" value="1"/>
</dbReference>
<dbReference type="Gene3D" id="1.10.1660.10">
    <property type="match status" value="1"/>
</dbReference>
<evidence type="ECO:0000259" key="5">
    <source>
        <dbReference type="PROSITE" id="PS50937"/>
    </source>
</evidence>
<dbReference type="CDD" id="cd01106">
    <property type="entry name" value="HTH_TipAL-Mta"/>
    <property type="match status" value="1"/>
</dbReference>
<dbReference type="SMART" id="SM00422">
    <property type="entry name" value="HTH_MERR"/>
    <property type="match status" value="1"/>
</dbReference>
<evidence type="ECO:0000256" key="3">
    <source>
        <dbReference type="ARBA" id="ARBA00023159"/>
    </source>
</evidence>
<dbReference type="InterPro" id="IPR036244">
    <property type="entry name" value="TipA-like_antibiotic-bd"/>
</dbReference>
<dbReference type="InterPro" id="IPR009061">
    <property type="entry name" value="DNA-bd_dom_put_sf"/>
</dbReference>
<keyword evidence="2" id="KW-0238">DNA-binding</keyword>
<dbReference type="EMBL" id="LGYO01000019">
    <property type="protein sequence ID" value="KNZ42131.1"/>
    <property type="molecule type" value="Genomic_DNA"/>
</dbReference>
<keyword evidence="7" id="KW-1185">Reference proteome</keyword>
<proteinExistence type="predicted"/>
<keyword evidence="4" id="KW-0804">Transcription</keyword>
<sequence>MKTTVKEVANLTGVSVRTLHYYHGEGILEPSEIAPNGYRYYDEACLERLQHILFLRELDFSIAEIKGILKNPDFDQEDALRKQRKLLTLKRNRLDNLITILDKKIKGEENMSFKAFDMAEIEESKKKYAKEVHERWGNTEAYTQSQKKTNGYTAENWQIIHEEAEKIYADFLANKSKSPQDPEVQDLVAQWQQHISKHYYDCSDEILAGLGLMYVGDERFTQNIDERGKGLAAFMSDAITVYCSKSTK</sequence>